<evidence type="ECO:0000313" key="9">
    <source>
        <dbReference type="EMBL" id="UWP59151.1"/>
    </source>
</evidence>
<dbReference type="InterPro" id="IPR029016">
    <property type="entry name" value="GAF-like_dom_sf"/>
</dbReference>
<feature type="domain" description="PAC" evidence="6">
    <location>
        <begin position="716"/>
        <end position="768"/>
    </location>
</feature>
<feature type="domain" description="Response regulatory" evidence="4">
    <location>
        <begin position="5"/>
        <end position="122"/>
    </location>
</feature>
<evidence type="ECO:0000256" key="2">
    <source>
        <dbReference type="ARBA" id="ARBA00024867"/>
    </source>
</evidence>
<dbReference type="SUPFAM" id="SSF55781">
    <property type="entry name" value="GAF domain-like"/>
    <property type="match status" value="1"/>
</dbReference>
<dbReference type="InterPro" id="IPR000014">
    <property type="entry name" value="PAS"/>
</dbReference>
<keyword evidence="3" id="KW-0597">Phosphoprotein</keyword>
<evidence type="ECO:0000313" key="10">
    <source>
        <dbReference type="Proteomes" id="UP001060164"/>
    </source>
</evidence>
<dbReference type="InterPro" id="IPR001610">
    <property type="entry name" value="PAC"/>
</dbReference>
<evidence type="ECO:0000259" key="5">
    <source>
        <dbReference type="PROSITE" id="PS50112"/>
    </source>
</evidence>
<dbReference type="SUPFAM" id="SSF55785">
    <property type="entry name" value="PYP-like sensor domain (PAS domain)"/>
    <property type="match status" value="3"/>
</dbReference>
<dbReference type="GO" id="GO:0052621">
    <property type="term" value="F:diguanylate cyclase activity"/>
    <property type="evidence" value="ECO:0007669"/>
    <property type="project" value="UniProtKB-EC"/>
</dbReference>
<organism evidence="9 10">
    <name type="scientific">Ruminococcus gauvreauii</name>
    <dbReference type="NCBI Taxonomy" id="438033"/>
    <lineage>
        <taxon>Bacteria</taxon>
        <taxon>Bacillati</taxon>
        <taxon>Bacillota</taxon>
        <taxon>Clostridia</taxon>
        <taxon>Eubacteriales</taxon>
        <taxon>Oscillospiraceae</taxon>
        <taxon>Ruminococcus</taxon>
    </lineage>
</organism>
<dbReference type="InterPro" id="IPR029787">
    <property type="entry name" value="Nucleotide_cyclase"/>
</dbReference>
<dbReference type="InterPro" id="IPR011006">
    <property type="entry name" value="CheY-like_superfamily"/>
</dbReference>
<dbReference type="SMART" id="SM00086">
    <property type="entry name" value="PAC"/>
    <property type="match status" value="3"/>
</dbReference>
<dbReference type="CDD" id="cd01949">
    <property type="entry name" value="GGDEF"/>
    <property type="match status" value="1"/>
</dbReference>
<evidence type="ECO:0000259" key="7">
    <source>
        <dbReference type="PROSITE" id="PS50887"/>
    </source>
</evidence>
<dbReference type="Proteomes" id="UP001060164">
    <property type="component" value="Chromosome"/>
</dbReference>
<feature type="domain" description="GGDEF" evidence="7">
    <location>
        <begin position="799"/>
        <end position="932"/>
    </location>
</feature>
<dbReference type="InterPro" id="IPR000700">
    <property type="entry name" value="PAS-assoc_C"/>
</dbReference>
<dbReference type="Gene3D" id="3.30.450.20">
    <property type="entry name" value="PAS domain"/>
    <property type="match status" value="2"/>
</dbReference>
<evidence type="ECO:0000256" key="1">
    <source>
        <dbReference type="ARBA" id="ARBA00018672"/>
    </source>
</evidence>
<dbReference type="RefSeq" id="WP_028528747.1">
    <property type="nucleotide sequence ID" value="NZ_CABLBR010000014.1"/>
</dbReference>
<dbReference type="SUPFAM" id="SSF52172">
    <property type="entry name" value="CheY-like"/>
    <property type="match status" value="1"/>
</dbReference>
<dbReference type="SMART" id="SM00471">
    <property type="entry name" value="HDc"/>
    <property type="match status" value="1"/>
</dbReference>
<dbReference type="InterPro" id="IPR003607">
    <property type="entry name" value="HD/PDEase_dom"/>
</dbReference>
<dbReference type="SUPFAM" id="SSF109604">
    <property type="entry name" value="HD-domain/PDEase-like"/>
    <property type="match status" value="1"/>
</dbReference>
<reference evidence="9" key="1">
    <citation type="journal article" date="2022" name="Cell">
        <title>Design, construction, and in vivo augmentation of a complex gut microbiome.</title>
        <authorList>
            <person name="Cheng A.G."/>
            <person name="Ho P.Y."/>
            <person name="Aranda-Diaz A."/>
            <person name="Jain S."/>
            <person name="Yu F.B."/>
            <person name="Meng X."/>
            <person name="Wang M."/>
            <person name="Iakiviak M."/>
            <person name="Nagashima K."/>
            <person name="Zhao A."/>
            <person name="Murugkar P."/>
            <person name="Patil A."/>
            <person name="Atabakhsh K."/>
            <person name="Weakley A."/>
            <person name="Yan J."/>
            <person name="Brumbaugh A.R."/>
            <person name="Higginbottom S."/>
            <person name="Dimas A."/>
            <person name="Shiver A.L."/>
            <person name="Deutschbauer A."/>
            <person name="Neff N."/>
            <person name="Sonnenburg J.L."/>
            <person name="Huang K.C."/>
            <person name="Fischbach M.A."/>
        </authorList>
    </citation>
    <scope>NUCLEOTIDE SEQUENCE</scope>
    <source>
        <strain evidence="9">DSM 19829</strain>
    </source>
</reference>
<dbReference type="SMART" id="SM00448">
    <property type="entry name" value="REC"/>
    <property type="match status" value="1"/>
</dbReference>
<evidence type="ECO:0000259" key="4">
    <source>
        <dbReference type="PROSITE" id="PS50110"/>
    </source>
</evidence>
<dbReference type="SMART" id="SM00267">
    <property type="entry name" value="GGDEF"/>
    <property type="match status" value="1"/>
</dbReference>
<keyword evidence="9" id="KW-0548">Nucleotidyltransferase</keyword>
<dbReference type="Pfam" id="PF08447">
    <property type="entry name" value="PAS_3"/>
    <property type="match status" value="2"/>
</dbReference>
<keyword evidence="10" id="KW-1185">Reference proteome</keyword>
<feature type="domain" description="PAC" evidence="6">
    <location>
        <begin position="588"/>
        <end position="639"/>
    </location>
</feature>
<dbReference type="InterPro" id="IPR052020">
    <property type="entry name" value="Cyclic_di-GMP/3'3'-cGAMP_PDE"/>
</dbReference>
<dbReference type="InterPro" id="IPR035965">
    <property type="entry name" value="PAS-like_dom_sf"/>
</dbReference>
<proteinExistence type="predicted"/>
<evidence type="ECO:0000259" key="8">
    <source>
        <dbReference type="PROSITE" id="PS51832"/>
    </source>
</evidence>
<dbReference type="Gene3D" id="3.30.70.270">
    <property type="match status" value="1"/>
</dbReference>
<dbReference type="InterPro" id="IPR000160">
    <property type="entry name" value="GGDEF_dom"/>
</dbReference>
<dbReference type="SUPFAM" id="SSF55073">
    <property type="entry name" value="Nucleotide cyclase"/>
    <property type="match status" value="1"/>
</dbReference>
<keyword evidence="9" id="KW-0808">Transferase</keyword>
<dbReference type="Pfam" id="PF00072">
    <property type="entry name" value="Response_reg"/>
    <property type="match status" value="1"/>
</dbReference>
<dbReference type="Gene3D" id="1.10.3210.10">
    <property type="entry name" value="Hypothetical protein af1432"/>
    <property type="match status" value="1"/>
</dbReference>
<protein>
    <recommendedName>
        <fullName evidence="1">Stage 0 sporulation protein A homolog</fullName>
    </recommendedName>
</protein>
<dbReference type="PANTHER" id="PTHR45228:SF1">
    <property type="entry name" value="CYCLIC DI-GMP PHOSPHODIESTERASE TM_0186"/>
    <property type="match status" value="1"/>
</dbReference>
<comment type="function">
    <text evidence="2">May play the central regulatory role in sporulation. It may be an element of the effector pathway responsible for the activation of sporulation genes in response to nutritional stress. Spo0A may act in concert with spo0H (a sigma factor) to control the expression of some genes that are critical to the sporulation process.</text>
</comment>
<dbReference type="Pfam" id="PF00990">
    <property type="entry name" value="GGDEF"/>
    <property type="match status" value="1"/>
</dbReference>
<dbReference type="CDD" id="cd00077">
    <property type="entry name" value="HDc"/>
    <property type="match status" value="1"/>
</dbReference>
<evidence type="ECO:0000259" key="6">
    <source>
        <dbReference type="PROSITE" id="PS50113"/>
    </source>
</evidence>
<dbReference type="NCBIfam" id="TIGR00254">
    <property type="entry name" value="GGDEF"/>
    <property type="match status" value="1"/>
</dbReference>
<gene>
    <name evidence="9" type="ORF">NQ502_17570</name>
</gene>
<dbReference type="EMBL" id="CP102290">
    <property type="protein sequence ID" value="UWP59151.1"/>
    <property type="molecule type" value="Genomic_DNA"/>
</dbReference>
<dbReference type="InterPro" id="IPR001789">
    <property type="entry name" value="Sig_transdc_resp-reg_receiver"/>
</dbReference>
<dbReference type="PROSITE" id="PS50112">
    <property type="entry name" value="PAS"/>
    <property type="match status" value="1"/>
</dbReference>
<sequence length="1249" mass="143358">MNRNTLLIVDDMEVNRAILRSLFEREYNLLEAENGEQGLMLLNQYKDTIAAVLLDIVMPVKDGYEVMTEMSRNRLLDEVPVIVITAQDSTENEVRAFDLGASDIVMKPFEPHVVRRRVENVVELNRHKRHLEELVEEQAINLRESKAVLMDALSSVIEHRSIESGQHVLRIRMFTKLLLEDVKGNYPEYGLDERKIEVISSAAALHDIGKIAIPDAILNKPGRLTAEEFQIMKTHAVKGCEILAGLDRMHDKEYLQYAYNICRYHHERWDGNGYPDGLRGENIPICAQAAGIADAYDALTTSRVYKEAYSPEKACNMILNGECGLFSPKLLECFKNVREPFANLSREYADGKSPGTDFEMMSGQEGYKTEAENTLELGQMKYFAMLRYENSTVMEVDADNGIYHLVYTQNSDFDLLRSGELFETSYQAFVEKAVHPDDRAELLGDHCIDVFLASGAMKRSQKCRVFHHGSGDYIWYELSILRINLENPRQHKLLLIWSKLENDECVPSEAPKEDLRFMDNSLVGIQQCLNDGWFTIRHLNEGFITLFGYSREEIRQVFRNRFIEMIDPDDREGVLKSFRKEQFVRNTFEFEYRIRTKDGRVLWVLDKSQLFTGDDGVEYMNCVLLDVTHTKREQEKLRLTMERHQIIMDQTNDIIFEWDIHQNKILYSSNWAKKFGYQPIMEEIDRRIPQASHVFPEDMPNFLKLMKDVGTGAPYGEAELRIANADSRYIWCRIRATTQFNNDGKPVKAVGVIVDIDSEKRRAQDLLDKAERDHLTHLFNKNAARTRIQSAMKHREDAGMAAMMIIDLDNFKTINDNFGHMFGDAVLIEVAGQLQRLFRTEDVVSRIGGDEFLVYINSLPDQNVLTGRAENLVAAMQSVLADELHLFPLSCSVGVACFPKDAAGFQELFQCCDRALYYAKAQGKNRFAMYDKRTMAKTFDMNSQQAVTANTRIESDEAYDFENAAVIQQASQLLYRAKDTDVAVQSILELIGLRYDVSRAYIFEESEDHSYCRNTFEWCNEGIEPQIQSLQHVVYADIGDYHENFDENGVFYCPDISTLPKPQCEDLAVQNIRSMLQCAIQNEGEFVGFAGFDDCTSRRMWTQSQIKTLSFIAELLSTYLLKKRAQENLAQAAENLHTLLDAQNSWIYVIDPDKYELLYINAKTSKIAPAARVGMSCHKAFFDRVIPCAACPVRDIRNNTCKTMEVYNPSLKVWALADASLIRWGNREACLLSCRDITSYKKSIQEKED</sequence>
<feature type="domain" description="PAS" evidence="5">
    <location>
        <begin position="531"/>
        <end position="587"/>
    </location>
</feature>
<dbReference type="InterPro" id="IPR037522">
    <property type="entry name" value="HD_GYP_dom"/>
</dbReference>
<dbReference type="Gene3D" id="3.40.50.2300">
    <property type="match status" value="1"/>
</dbReference>
<dbReference type="PANTHER" id="PTHR45228">
    <property type="entry name" value="CYCLIC DI-GMP PHOSPHODIESTERASE TM_0186-RELATED"/>
    <property type="match status" value="1"/>
</dbReference>
<feature type="domain" description="HD-GYP" evidence="8">
    <location>
        <begin position="142"/>
        <end position="350"/>
    </location>
</feature>
<dbReference type="InterPro" id="IPR043128">
    <property type="entry name" value="Rev_trsase/Diguanyl_cyclase"/>
</dbReference>
<dbReference type="NCBIfam" id="TIGR00229">
    <property type="entry name" value="sensory_box"/>
    <property type="match status" value="2"/>
</dbReference>
<dbReference type="Pfam" id="PF13487">
    <property type="entry name" value="HD_5"/>
    <property type="match status" value="1"/>
</dbReference>
<evidence type="ECO:0000256" key="3">
    <source>
        <dbReference type="PROSITE-ProRule" id="PRU00169"/>
    </source>
</evidence>
<name>A0ABY5VGS7_9FIRM</name>
<dbReference type="PROSITE" id="PS50887">
    <property type="entry name" value="GGDEF"/>
    <property type="match status" value="1"/>
</dbReference>
<dbReference type="Gene3D" id="3.30.450.40">
    <property type="match status" value="1"/>
</dbReference>
<dbReference type="InterPro" id="IPR013655">
    <property type="entry name" value="PAS_fold_3"/>
</dbReference>
<accession>A0ABY5VGS7</accession>
<feature type="modified residue" description="4-aspartylphosphate" evidence="3">
    <location>
        <position position="55"/>
    </location>
</feature>
<dbReference type="PROSITE" id="PS51832">
    <property type="entry name" value="HD_GYP"/>
    <property type="match status" value="1"/>
</dbReference>
<dbReference type="CDD" id="cd00130">
    <property type="entry name" value="PAS"/>
    <property type="match status" value="2"/>
</dbReference>
<dbReference type="PROSITE" id="PS50110">
    <property type="entry name" value="RESPONSE_REGULATORY"/>
    <property type="match status" value="1"/>
</dbReference>
<dbReference type="PROSITE" id="PS50113">
    <property type="entry name" value="PAC"/>
    <property type="match status" value="2"/>
</dbReference>